<gene>
    <name evidence="1" type="ORF">S06H3_40926</name>
</gene>
<organism evidence="1">
    <name type="scientific">marine sediment metagenome</name>
    <dbReference type="NCBI Taxonomy" id="412755"/>
    <lineage>
        <taxon>unclassified sequences</taxon>
        <taxon>metagenomes</taxon>
        <taxon>ecological metagenomes</taxon>
    </lineage>
</organism>
<dbReference type="AlphaFoldDB" id="X1PFT9"/>
<accession>X1PFT9</accession>
<protein>
    <submittedName>
        <fullName evidence="1">Uncharacterized protein</fullName>
    </submittedName>
</protein>
<sequence length="42" mass="4640">MNLRWITSLSLSALMALPTWVPAHEGKHELTAVNDIAQQAQP</sequence>
<feature type="non-terminal residue" evidence="1">
    <location>
        <position position="42"/>
    </location>
</feature>
<evidence type="ECO:0000313" key="1">
    <source>
        <dbReference type="EMBL" id="GAI41351.1"/>
    </source>
</evidence>
<proteinExistence type="predicted"/>
<dbReference type="EMBL" id="BARV01025159">
    <property type="protein sequence ID" value="GAI41351.1"/>
    <property type="molecule type" value="Genomic_DNA"/>
</dbReference>
<name>X1PFT9_9ZZZZ</name>
<reference evidence="1" key="1">
    <citation type="journal article" date="2014" name="Front. Microbiol.">
        <title>High frequency of phylogenetically diverse reductive dehalogenase-homologous genes in deep subseafloor sedimentary metagenomes.</title>
        <authorList>
            <person name="Kawai M."/>
            <person name="Futagami T."/>
            <person name="Toyoda A."/>
            <person name="Takaki Y."/>
            <person name="Nishi S."/>
            <person name="Hori S."/>
            <person name="Arai W."/>
            <person name="Tsubouchi T."/>
            <person name="Morono Y."/>
            <person name="Uchiyama I."/>
            <person name="Ito T."/>
            <person name="Fujiyama A."/>
            <person name="Inagaki F."/>
            <person name="Takami H."/>
        </authorList>
    </citation>
    <scope>NUCLEOTIDE SEQUENCE</scope>
    <source>
        <strain evidence="1">Expedition CK06-06</strain>
    </source>
</reference>
<comment type="caution">
    <text evidence="1">The sequence shown here is derived from an EMBL/GenBank/DDBJ whole genome shotgun (WGS) entry which is preliminary data.</text>
</comment>